<comment type="caution">
    <text evidence="3">The sequence shown here is derived from an EMBL/GenBank/DDBJ whole genome shotgun (WGS) entry which is preliminary data.</text>
</comment>
<dbReference type="AlphaFoldDB" id="A0A8J5QL74"/>
<feature type="compositionally biased region" description="Polar residues" evidence="1">
    <location>
        <begin position="323"/>
        <end position="334"/>
    </location>
</feature>
<feature type="compositionally biased region" description="Polar residues" evidence="1">
    <location>
        <begin position="102"/>
        <end position="127"/>
    </location>
</feature>
<evidence type="ECO:0000256" key="1">
    <source>
        <dbReference type="SAM" id="MobiDB-lite"/>
    </source>
</evidence>
<dbReference type="OrthoDB" id="4033880at2759"/>
<dbReference type="GeneID" id="73470769"/>
<feature type="region of interest" description="Disordered" evidence="1">
    <location>
        <begin position="269"/>
        <end position="334"/>
    </location>
</feature>
<dbReference type="Pfam" id="PF01417">
    <property type="entry name" value="ENTH"/>
    <property type="match status" value="1"/>
</dbReference>
<feature type="compositionally biased region" description="Low complexity" evidence="1">
    <location>
        <begin position="301"/>
        <end position="314"/>
    </location>
</feature>
<sequence>MTNNIIQSIKNITSSTESKIKNAINTEPLGPYNHELIELATLTINKKHLSVITSILTKKLSPLIKEASKRVSSEDVTSLESEGVQPVTRVRRAKSIAAFVSNRINSNKQQQPPMPKRSQSIPNLPQPHSSSSKKHSRKPEFDSKTYLSLLKTLTVILYLLQNGSEEFVNWVEDNYQTLLKPLRKLTYPKKYNETIRYKLSKITSLMENSENLHSYRVNIHKLRTDMLSPGIKRTSLDGIDLLHHETSPIDYTPTSRRFSGDYTLSSNIIPTTSITSNNHDDSISRRLSSHFSAPPSPPRGPSSISFSPPRSHSATRFPPTSPKTPNAHQLSPIF</sequence>
<reference evidence="3 4" key="1">
    <citation type="journal article" date="2021" name="DNA Res.">
        <title>Genome analysis of Candida subhashii reveals its hybrid nature and dual mitochondrial genome conformations.</title>
        <authorList>
            <person name="Mixao V."/>
            <person name="Hegedusova E."/>
            <person name="Saus E."/>
            <person name="Pryszcz L.P."/>
            <person name="Cillingova A."/>
            <person name="Nosek J."/>
            <person name="Gabaldon T."/>
        </authorList>
    </citation>
    <scope>NUCLEOTIDE SEQUENCE [LARGE SCALE GENOMIC DNA]</scope>
    <source>
        <strain evidence="3 4">CBS 10753</strain>
    </source>
</reference>
<keyword evidence="4" id="KW-1185">Reference proteome</keyword>
<dbReference type="RefSeq" id="XP_049262738.1">
    <property type="nucleotide sequence ID" value="XM_049407878.1"/>
</dbReference>
<feature type="region of interest" description="Disordered" evidence="1">
    <location>
        <begin position="101"/>
        <end position="139"/>
    </location>
</feature>
<proteinExistence type="predicted"/>
<gene>
    <name evidence="3" type="ORF">J8A68_003969</name>
</gene>
<dbReference type="InterPro" id="IPR013809">
    <property type="entry name" value="ENTH"/>
</dbReference>
<evidence type="ECO:0000313" key="4">
    <source>
        <dbReference type="Proteomes" id="UP000694255"/>
    </source>
</evidence>
<feature type="domain" description="ENTH" evidence="2">
    <location>
        <begin position="14"/>
        <end position="211"/>
    </location>
</feature>
<dbReference type="Proteomes" id="UP000694255">
    <property type="component" value="Unassembled WGS sequence"/>
</dbReference>
<protein>
    <recommendedName>
        <fullName evidence="2">ENTH domain-containing protein</fullName>
    </recommendedName>
</protein>
<accession>A0A8J5QL74</accession>
<organism evidence="3 4">
    <name type="scientific">[Candida] subhashii</name>
    <dbReference type="NCBI Taxonomy" id="561895"/>
    <lineage>
        <taxon>Eukaryota</taxon>
        <taxon>Fungi</taxon>
        <taxon>Dikarya</taxon>
        <taxon>Ascomycota</taxon>
        <taxon>Saccharomycotina</taxon>
        <taxon>Pichiomycetes</taxon>
        <taxon>Debaryomycetaceae</taxon>
        <taxon>Spathaspora</taxon>
    </lineage>
</organism>
<evidence type="ECO:0000259" key="2">
    <source>
        <dbReference type="Pfam" id="PF01417"/>
    </source>
</evidence>
<evidence type="ECO:0000313" key="3">
    <source>
        <dbReference type="EMBL" id="KAG7662505.1"/>
    </source>
</evidence>
<dbReference type="EMBL" id="JAGSYN010000173">
    <property type="protein sequence ID" value="KAG7662505.1"/>
    <property type="molecule type" value="Genomic_DNA"/>
</dbReference>
<name>A0A8J5QL74_9ASCO</name>